<organism evidence="4 5">
    <name type="scientific">Sulfurimonas sediminis</name>
    <dbReference type="NCBI Taxonomy" id="2590020"/>
    <lineage>
        <taxon>Bacteria</taxon>
        <taxon>Pseudomonadati</taxon>
        <taxon>Campylobacterota</taxon>
        <taxon>Epsilonproteobacteria</taxon>
        <taxon>Campylobacterales</taxon>
        <taxon>Sulfurimonadaceae</taxon>
        <taxon>Sulfurimonas</taxon>
    </lineage>
</organism>
<dbReference type="Pfam" id="PF14559">
    <property type="entry name" value="TPR_19"/>
    <property type="match status" value="2"/>
</dbReference>
<feature type="repeat" description="TPR" evidence="3">
    <location>
        <begin position="119"/>
        <end position="152"/>
    </location>
</feature>
<dbReference type="AlphaFoldDB" id="A0A7M1B3P2"/>
<evidence type="ECO:0000313" key="4">
    <source>
        <dbReference type="EMBL" id="QOP44275.1"/>
    </source>
</evidence>
<dbReference type="PANTHER" id="PTHR44943:SF8">
    <property type="entry name" value="TPR REPEAT-CONTAINING PROTEIN MJ0263"/>
    <property type="match status" value="1"/>
</dbReference>
<evidence type="ECO:0000256" key="3">
    <source>
        <dbReference type="PROSITE-ProRule" id="PRU00339"/>
    </source>
</evidence>
<keyword evidence="5" id="KW-1185">Reference proteome</keyword>
<dbReference type="Proteomes" id="UP000593719">
    <property type="component" value="Chromosome"/>
</dbReference>
<proteinExistence type="predicted"/>
<feature type="repeat" description="TPR" evidence="3">
    <location>
        <begin position="85"/>
        <end position="118"/>
    </location>
</feature>
<dbReference type="SMART" id="SM00028">
    <property type="entry name" value="TPR"/>
    <property type="match status" value="4"/>
</dbReference>
<protein>
    <submittedName>
        <fullName evidence="4">Tetratricopeptide repeat protein</fullName>
    </submittedName>
</protein>
<evidence type="ECO:0000256" key="2">
    <source>
        <dbReference type="ARBA" id="ARBA00022803"/>
    </source>
</evidence>
<name>A0A7M1B3P2_9BACT</name>
<dbReference type="EMBL" id="CP041235">
    <property type="protein sequence ID" value="QOP44275.1"/>
    <property type="molecule type" value="Genomic_DNA"/>
</dbReference>
<dbReference type="Gene3D" id="1.25.40.10">
    <property type="entry name" value="Tetratricopeptide repeat domain"/>
    <property type="match status" value="2"/>
</dbReference>
<dbReference type="PANTHER" id="PTHR44943">
    <property type="entry name" value="CELLULOSE SYNTHASE OPERON PROTEIN C"/>
    <property type="match status" value="1"/>
</dbReference>
<dbReference type="SUPFAM" id="SSF48452">
    <property type="entry name" value="TPR-like"/>
    <property type="match status" value="1"/>
</dbReference>
<dbReference type="PROSITE" id="PS50293">
    <property type="entry name" value="TPR_REGION"/>
    <property type="match status" value="2"/>
</dbReference>
<evidence type="ECO:0000313" key="5">
    <source>
        <dbReference type="Proteomes" id="UP000593719"/>
    </source>
</evidence>
<evidence type="ECO:0000256" key="1">
    <source>
        <dbReference type="ARBA" id="ARBA00022737"/>
    </source>
</evidence>
<dbReference type="InterPro" id="IPR051685">
    <property type="entry name" value="Ycf3/AcsC/BcsC/TPR_MFPF"/>
</dbReference>
<reference evidence="4 5" key="1">
    <citation type="submission" date="2019-06" db="EMBL/GenBank/DDBJ databases">
        <title>Sulfurimonas gotlandica sp. nov., a chemoautotrophic and psychrotolerant epsilonproteobacterium isolated from a pelagic redoxcline, and an emended description of the genus Sulfurimonas.</title>
        <authorList>
            <person name="Wang S."/>
            <person name="Jiang L."/>
            <person name="Shao Z."/>
        </authorList>
    </citation>
    <scope>NUCLEOTIDE SEQUENCE [LARGE SCALE GENOMIC DNA]</scope>
    <source>
        <strain evidence="4 5">S2-6</strain>
    </source>
</reference>
<dbReference type="KEGG" id="ssei:FJR45_10110"/>
<dbReference type="PROSITE" id="PS50005">
    <property type="entry name" value="TPR"/>
    <property type="match status" value="3"/>
</dbReference>
<dbReference type="RefSeq" id="WP_193150425.1">
    <property type="nucleotide sequence ID" value="NZ_CP041235.1"/>
</dbReference>
<keyword evidence="1" id="KW-0677">Repeat</keyword>
<gene>
    <name evidence="4" type="ORF">FJR45_10110</name>
</gene>
<sequence>MTLFQLLMLGASAFFAYKIYEHIQTLKDPQDKQHTGADDERSAEAFSPFDASSLVEKADEEMQKGDLQKALAIYSEANIKEPKNPETLFKMGYTLAQQNRDDEAMEYYKEALELDPNNTYIHQAMASLYRKAGEYASARNHLNKSLEIDATNPITYYNYGNLLVDMKHFDEAKGMYEKAIQLDPEFKEAKEELKKIEKEVTL</sequence>
<accession>A0A7M1B3P2</accession>
<dbReference type="InterPro" id="IPR019734">
    <property type="entry name" value="TPR_rpt"/>
</dbReference>
<keyword evidence="2 3" id="KW-0802">TPR repeat</keyword>
<feature type="repeat" description="TPR" evidence="3">
    <location>
        <begin position="153"/>
        <end position="186"/>
    </location>
</feature>
<dbReference type="InterPro" id="IPR011990">
    <property type="entry name" value="TPR-like_helical_dom_sf"/>
</dbReference>